<dbReference type="PANTHER" id="PTHR15435:SF2">
    <property type="entry name" value="KICSTOR COMPLEX PROTEIN KAPTIN"/>
    <property type="match status" value="1"/>
</dbReference>
<dbReference type="GO" id="GO:0030027">
    <property type="term" value="C:lamellipodium"/>
    <property type="evidence" value="ECO:0007669"/>
    <property type="project" value="TreeGrafter"/>
</dbReference>
<evidence type="ECO:0000313" key="2">
    <source>
        <dbReference type="EMBL" id="OQV18768.1"/>
    </source>
</evidence>
<name>A0A1W0WU84_HYPEX</name>
<dbReference type="GO" id="GO:0015629">
    <property type="term" value="C:actin cytoskeleton"/>
    <property type="evidence" value="ECO:0007669"/>
    <property type="project" value="InterPro"/>
</dbReference>
<dbReference type="GO" id="GO:0007015">
    <property type="term" value="P:actin filament organization"/>
    <property type="evidence" value="ECO:0007669"/>
    <property type="project" value="InterPro"/>
</dbReference>
<dbReference type="GO" id="GO:0034198">
    <property type="term" value="P:cellular response to amino acid starvation"/>
    <property type="evidence" value="ECO:0007669"/>
    <property type="project" value="TreeGrafter"/>
</dbReference>
<protein>
    <submittedName>
        <fullName evidence="2">Kaptin</fullName>
    </submittedName>
</protein>
<dbReference type="AlphaFoldDB" id="A0A1W0WU84"/>
<dbReference type="Proteomes" id="UP000192578">
    <property type="component" value="Unassembled WGS sequence"/>
</dbReference>
<reference evidence="3" key="1">
    <citation type="submission" date="2017-01" db="EMBL/GenBank/DDBJ databases">
        <title>Comparative genomics of anhydrobiosis in the tardigrade Hypsibius dujardini.</title>
        <authorList>
            <person name="Yoshida Y."/>
            <person name="Koutsovoulos G."/>
            <person name="Laetsch D."/>
            <person name="Stevens L."/>
            <person name="Kumar S."/>
            <person name="Horikawa D."/>
            <person name="Ishino K."/>
            <person name="Komine S."/>
            <person name="Tomita M."/>
            <person name="Blaxter M."/>
            <person name="Arakawa K."/>
        </authorList>
    </citation>
    <scope>NUCLEOTIDE SEQUENCE [LARGE SCALE GENOMIC DNA]</scope>
    <source>
        <strain evidence="3">Z151</strain>
    </source>
</reference>
<feature type="region of interest" description="Disordered" evidence="1">
    <location>
        <begin position="1"/>
        <end position="20"/>
    </location>
</feature>
<dbReference type="InterPro" id="IPR029982">
    <property type="entry name" value="Kptn"/>
</dbReference>
<dbReference type="EMBL" id="MTYJ01000046">
    <property type="protein sequence ID" value="OQV18768.1"/>
    <property type="molecule type" value="Genomic_DNA"/>
</dbReference>
<dbReference type="OrthoDB" id="10267127at2759"/>
<evidence type="ECO:0000313" key="3">
    <source>
        <dbReference type="Proteomes" id="UP000192578"/>
    </source>
</evidence>
<accession>A0A1W0WU84</accession>
<evidence type="ECO:0000256" key="1">
    <source>
        <dbReference type="SAM" id="MobiDB-lite"/>
    </source>
</evidence>
<organism evidence="2 3">
    <name type="scientific">Hypsibius exemplaris</name>
    <name type="common">Freshwater tardigrade</name>
    <dbReference type="NCBI Taxonomy" id="2072580"/>
    <lineage>
        <taxon>Eukaryota</taxon>
        <taxon>Metazoa</taxon>
        <taxon>Ecdysozoa</taxon>
        <taxon>Tardigrada</taxon>
        <taxon>Eutardigrada</taxon>
        <taxon>Parachela</taxon>
        <taxon>Hypsibioidea</taxon>
        <taxon>Hypsibiidae</taxon>
        <taxon>Hypsibius</taxon>
    </lineage>
</organism>
<dbReference type="GO" id="GO:1904262">
    <property type="term" value="P:negative regulation of TORC1 signaling"/>
    <property type="evidence" value="ECO:0007669"/>
    <property type="project" value="TreeGrafter"/>
</dbReference>
<feature type="region of interest" description="Disordered" evidence="1">
    <location>
        <begin position="189"/>
        <end position="208"/>
    </location>
</feature>
<feature type="compositionally biased region" description="Acidic residues" evidence="1">
    <location>
        <begin position="11"/>
        <end position="20"/>
    </location>
</feature>
<comment type="caution">
    <text evidence="2">The sequence shown here is derived from an EMBL/GenBank/DDBJ whole genome shotgun (WGS) entry which is preliminary data.</text>
</comment>
<sequence length="470" mass="51438">MPVGVRRTISEVDEGVGGDVNDERDVHFFLPNSRRQSEEESAASPHRPRAFAMSQENLAGFMLVHTFQLPSQTGPSQVILLPATKTTGVRILAACRDDSFRYFYFHLGESDSGDEICVTPKARMISSLLIEKDWKVGALSLVPRQLEVPNAPDVVAYILYRTIPKEQVVENESSQTSWLSVAVFNGLDDSESDGGRSESTENSADGDAGHLATACGGKMPFLPHGCNQLIWWKPLGAKPDANVSVLIPGQDEGLYSVAISLEQIASHTLTFADAFTVIPELKNLSASTCINALDYLDILSADGSPQRIVVLSHKARSEIVVGQLNCITQAWTLLWTCQHDSMTSRMRLFRSGDVVDLLVVGLCEPVVVFRNIVTSKRPKATVLPDSNRFDMVTCCDVADVDGDGQLEVILGTYGRTVLVYKLYDDKDPTLLHRVETAFPVHFVAFAPLTGADTSELLVITQKGVHVYSLL</sequence>
<proteinExistence type="predicted"/>
<gene>
    <name evidence="2" type="ORF">BV898_07205</name>
</gene>
<dbReference type="PANTHER" id="PTHR15435">
    <property type="entry name" value="KICSTOR COMPLEX PROTEIN KAPTIN"/>
    <property type="match status" value="1"/>
</dbReference>
<dbReference type="GO" id="GO:0051015">
    <property type="term" value="F:actin filament binding"/>
    <property type="evidence" value="ECO:0007669"/>
    <property type="project" value="TreeGrafter"/>
</dbReference>
<keyword evidence="3" id="KW-1185">Reference proteome</keyword>